<keyword evidence="1" id="KW-0808">Transferase</keyword>
<dbReference type="InterPro" id="IPR008949">
    <property type="entry name" value="Isoprenoid_synthase_dom_sf"/>
</dbReference>
<dbReference type="PROSITE" id="PS01044">
    <property type="entry name" value="SQUALEN_PHYTOEN_SYN_1"/>
    <property type="match status" value="1"/>
</dbReference>
<evidence type="ECO:0000256" key="1">
    <source>
        <dbReference type="ARBA" id="ARBA00022679"/>
    </source>
</evidence>
<dbReference type="PANTHER" id="PTHR11626:SF2">
    <property type="entry name" value="SQUALENE SYNTHASE"/>
    <property type="match status" value="1"/>
</dbReference>
<dbReference type="InterPro" id="IPR044844">
    <property type="entry name" value="Trans_IPPS_euk-type"/>
</dbReference>
<sequence length="176" mass="20366">MQLHDVPLRDGICIFYLVLRALDTIEDDMTLSNDFKLRELPQFHTHLRDETWVMHGVGKGCEAKLLEDYPRVTREFAKLKPCYQKVIEDICAAMAQGMCEFLSRPIVTVADYDQYCHYVAGLVGHGLTRLFAQCGFEDPHLADDLSIANEMGLFLQKTNIIRDYYEDMREDPPRVF</sequence>
<proteinExistence type="predicted"/>
<dbReference type="EMBL" id="GBHO01010591">
    <property type="protein sequence ID" value="JAG33013.1"/>
    <property type="molecule type" value="Transcribed_RNA"/>
</dbReference>
<gene>
    <name evidence="2" type="primary">Fdft1</name>
    <name evidence="2" type="ORF">CM83_34297</name>
</gene>
<accession>A0A0A9YPI7</accession>
<dbReference type="Pfam" id="PF00494">
    <property type="entry name" value="SQS_PSY"/>
    <property type="match status" value="1"/>
</dbReference>
<dbReference type="GO" id="GO:0005789">
    <property type="term" value="C:endoplasmic reticulum membrane"/>
    <property type="evidence" value="ECO:0007669"/>
    <property type="project" value="TreeGrafter"/>
</dbReference>
<dbReference type="SFLD" id="SFLDS00005">
    <property type="entry name" value="Isoprenoid_Synthase_Type_I"/>
    <property type="match status" value="1"/>
</dbReference>
<protein>
    <submittedName>
        <fullName evidence="2">Squalene synthase</fullName>
    </submittedName>
</protein>
<dbReference type="PANTHER" id="PTHR11626">
    <property type="entry name" value="FARNESYL-DIPHOSPHATE FARNESYLTRANSFERASE"/>
    <property type="match status" value="1"/>
</dbReference>
<dbReference type="InterPro" id="IPR019845">
    <property type="entry name" value="Squalene/phytoene_synthase_CS"/>
</dbReference>
<reference evidence="2" key="1">
    <citation type="journal article" date="2014" name="PLoS ONE">
        <title>Transcriptome-Based Identification of ABC Transporters in the Western Tarnished Plant Bug Lygus hesperus.</title>
        <authorList>
            <person name="Hull J.J."/>
            <person name="Chaney K."/>
            <person name="Geib S.M."/>
            <person name="Fabrick J.A."/>
            <person name="Brent C.S."/>
            <person name="Walsh D."/>
            <person name="Lavine L.C."/>
        </authorList>
    </citation>
    <scope>NUCLEOTIDE SEQUENCE</scope>
</reference>
<reference evidence="2" key="2">
    <citation type="submission" date="2014-07" db="EMBL/GenBank/DDBJ databases">
        <authorList>
            <person name="Hull J."/>
        </authorList>
    </citation>
    <scope>NUCLEOTIDE SEQUENCE</scope>
</reference>
<organism evidence="2">
    <name type="scientific">Lygus hesperus</name>
    <name type="common">Western plant bug</name>
    <dbReference type="NCBI Taxonomy" id="30085"/>
    <lineage>
        <taxon>Eukaryota</taxon>
        <taxon>Metazoa</taxon>
        <taxon>Ecdysozoa</taxon>
        <taxon>Arthropoda</taxon>
        <taxon>Hexapoda</taxon>
        <taxon>Insecta</taxon>
        <taxon>Pterygota</taxon>
        <taxon>Neoptera</taxon>
        <taxon>Paraneoptera</taxon>
        <taxon>Hemiptera</taxon>
        <taxon>Heteroptera</taxon>
        <taxon>Panheteroptera</taxon>
        <taxon>Cimicomorpha</taxon>
        <taxon>Miridae</taxon>
        <taxon>Mirini</taxon>
        <taxon>Lygus</taxon>
    </lineage>
</organism>
<dbReference type="GO" id="GO:0045338">
    <property type="term" value="P:farnesyl diphosphate metabolic process"/>
    <property type="evidence" value="ECO:0007669"/>
    <property type="project" value="InterPro"/>
</dbReference>
<dbReference type="GO" id="GO:0051996">
    <property type="term" value="F:squalene synthase [NAD(P)H] activity"/>
    <property type="evidence" value="ECO:0007669"/>
    <property type="project" value="InterPro"/>
</dbReference>
<dbReference type="Gene3D" id="1.10.600.10">
    <property type="entry name" value="Farnesyl Diphosphate Synthase"/>
    <property type="match status" value="1"/>
</dbReference>
<evidence type="ECO:0000313" key="2">
    <source>
        <dbReference type="EMBL" id="JAG33013.1"/>
    </source>
</evidence>
<name>A0A0A9YPI7_LYGHE</name>
<dbReference type="InterPro" id="IPR002060">
    <property type="entry name" value="Squ/phyt_synthse"/>
</dbReference>
<dbReference type="AlphaFoldDB" id="A0A0A9YPI7"/>
<dbReference type="SUPFAM" id="SSF48576">
    <property type="entry name" value="Terpenoid synthases"/>
    <property type="match status" value="1"/>
</dbReference>
<dbReference type="SFLD" id="SFLDG01018">
    <property type="entry name" value="Squalene/Phytoene_Synthase_Lik"/>
    <property type="match status" value="1"/>
</dbReference>